<sequence>MSCEREGWRERSTGVPPGEGDALMGLETCVRSDEVCAVCCINCTSPEMMVPMTEMITFVPDEFAHLRERSTGDPRGERDALMGPERVFALMSSLACEKQAQVFHGERDALMGRERCVRSDEVCVVCCNNCTSLEMIVPETELR</sequence>
<keyword evidence="2" id="KW-1185">Reference proteome</keyword>
<dbReference type="EMBL" id="BPLR01004924">
    <property type="protein sequence ID" value="GIX98521.1"/>
    <property type="molecule type" value="Genomic_DNA"/>
</dbReference>
<accession>A0AAV4PN52</accession>
<gene>
    <name evidence="1" type="ORF">CEXT_341691</name>
</gene>
<name>A0AAV4PN52_CAEEX</name>
<reference evidence="1 2" key="1">
    <citation type="submission" date="2021-06" db="EMBL/GenBank/DDBJ databases">
        <title>Caerostris extrusa draft genome.</title>
        <authorList>
            <person name="Kono N."/>
            <person name="Arakawa K."/>
        </authorList>
    </citation>
    <scope>NUCLEOTIDE SEQUENCE [LARGE SCALE GENOMIC DNA]</scope>
</reference>
<dbReference type="Proteomes" id="UP001054945">
    <property type="component" value="Unassembled WGS sequence"/>
</dbReference>
<dbReference type="AlphaFoldDB" id="A0AAV4PN52"/>
<comment type="caution">
    <text evidence="1">The sequence shown here is derived from an EMBL/GenBank/DDBJ whole genome shotgun (WGS) entry which is preliminary data.</text>
</comment>
<evidence type="ECO:0008006" key="3">
    <source>
        <dbReference type="Google" id="ProtNLM"/>
    </source>
</evidence>
<organism evidence="1 2">
    <name type="scientific">Caerostris extrusa</name>
    <name type="common">Bark spider</name>
    <name type="synonym">Caerostris bankana</name>
    <dbReference type="NCBI Taxonomy" id="172846"/>
    <lineage>
        <taxon>Eukaryota</taxon>
        <taxon>Metazoa</taxon>
        <taxon>Ecdysozoa</taxon>
        <taxon>Arthropoda</taxon>
        <taxon>Chelicerata</taxon>
        <taxon>Arachnida</taxon>
        <taxon>Araneae</taxon>
        <taxon>Araneomorphae</taxon>
        <taxon>Entelegynae</taxon>
        <taxon>Araneoidea</taxon>
        <taxon>Araneidae</taxon>
        <taxon>Caerostris</taxon>
    </lineage>
</organism>
<evidence type="ECO:0000313" key="1">
    <source>
        <dbReference type="EMBL" id="GIX98521.1"/>
    </source>
</evidence>
<protein>
    <recommendedName>
        <fullName evidence="3">4Fe-4S ferredoxin-type domain-containing protein</fullName>
    </recommendedName>
</protein>
<proteinExistence type="predicted"/>
<evidence type="ECO:0000313" key="2">
    <source>
        <dbReference type="Proteomes" id="UP001054945"/>
    </source>
</evidence>